<comment type="caution">
    <text evidence="2">The sequence shown here is derived from an EMBL/GenBank/DDBJ whole genome shotgun (WGS) entry which is preliminary data.</text>
</comment>
<dbReference type="Gene3D" id="1.10.10.60">
    <property type="entry name" value="Homeodomain-like"/>
    <property type="match status" value="1"/>
</dbReference>
<proteinExistence type="predicted"/>
<dbReference type="RefSeq" id="WP_071637988.1">
    <property type="nucleotide sequence ID" value="NZ_MLFK01000009.1"/>
</dbReference>
<name>A0A1J7BQ14_FLAJO</name>
<dbReference type="OrthoDB" id="635259at2"/>
<keyword evidence="3" id="KW-1185">Reference proteome</keyword>
<dbReference type="GO" id="GO:0043565">
    <property type="term" value="F:sequence-specific DNA binding"/>
    <property type="evidence" value="ECO:0007669"/>
    <property type="project" value="InterPro"/>
</dbReference>
<dbReference type="EMBL" id="MLFK01000009">
    <property type="protein sequence ID" value="OIV40787.1"/>
    <property type="molecule type" value="Genomic_DNA"/>
</dbReference>
<accession>A0A1J7BQ14</accession>
<dbReference type="GO" id="GO:0003700">
    <property type="term" value="F:DNA-binding transcription factor activity"/>
    <property type="evidence" value="ECO:0007669"/>
    <property type="project" value="InterPro"/>
</dbReference>
<protein>
    <submittedName>
        <fullName evidence="2">Transcriptional regulator</fullName>
    </submittedName>
</protein>
<dbReference type="InterPro" id="IPR046532">
    <property type="entry name" value="DUF6597"/>
</dbReference>
<dbReference type="InterPro" id="IPR018060">
    <property type="entry name" value="HTH_AraC"/>
</dbReference>
<organism evidence="2 3">
    <name type="scientific">Flavobacterium johnsoniae</name>
    <name type="common">Cytophaga johnsonae</name>
    <dbReference type="NCBI Taxonomy" id="986"/>
    <lineage>
        <taxon>Bacteria</taxon>
        <taxon>Pseudomonadati</taxon>
        <taxon>Bacteroidota</taxon>
        <taxon>Flavobacteriia</taxon>
        <taxon>Flavobacteriales</taxon>
        <taxon>Flavobacteriaceae</taxon>
        <taxon>Flavobacterium</taxon>
    </lineage>
</organism>
<dbReference type="Proteomes" id="UP000182826">
    <property type="component" value="Unassembled WGS sequence"/>
</dbReference>
<dbReference type="Pfam" id="PF20240">
    <property type="entry name" value="DUF6597"/>
    <property type="match status" value="1"/>
</dbReference>
<evidence type="ECO:0000259" key="1">
    <source>
        <dbReference type="PROSITE" id="PS01124"/>
    </source>
</evidence>
<dbReference type="AlphaFoldDB" id="A0A1J7BQ14"/>
<dbReference type="PROSITE" id="PS01124">
    <property type="entry name" value="HTH_ARAC_FAMILY_2"/>
    <property type="match status" value="1"/>
</dbReference>
<sequence>MSLIIQSALPDSLISHFVHSFWMLENKNGKDIPSTILPNGMVDLAVMKMNSDVWQKSIRGLDTIPSQVMIPANAKMFSIGFKLLAVEYLFGDSIKDVLNGGKNISDEIWQFEESDLGSLENFSRKSTQIIKGILIDNMDSRKKKLFELIYASEGSVMVKELSENVFWSSRQINRYFNQQFGISLKAYCNILRFGSSFKTISEGNLFPEQNFTDQNHFIKEIKKYSGVTPKELSKNTGNRFMDIVAIKKSNSKNG</sequence>
<evidence type="ECO:0000313" key="3">
    <source>
        <dbReference type="Proteomes" id="UP000182826"/>
    </source>
</evidence>
<reference evidence="2 3" key="1">
    <citation type="submission" date="2016-10" db="EMBL/GenBank/DDBJ databases">
        <title>Draft Genome Sequence of Rhizobacteria Flavobacterium johnsoniae CI04.</title>
        <authorList>
            <person name="Bravo J.I."/>
            <person name="Lozano G.L."/>
            <person name="Handelsman J."/>
        </authorList>
    </citation>
    <scope>NUCLEOTIDE SEQUENCE [LARGE SCALE GENOMIC DNA]</scope>
    <source>
        <strain evidence="2 3">CI04</strain>
    </source>
</reference>
<feature type="domain" description="HTH araC/xylS-type" evidence="1">
    <location>
        <begin position="140"/>
        <end position="235"/>
    </location>
</feature>
<dbReference type="SMART" id="SM00342">
    <property type="entry name" value="HTH_ARAC"/>
    <property type="match status" value="1"/>
</dbReference>
<evidence type="ECO:0000313" key="2">
    <source>
        <dbReference type="EMBL" id="OIV40787.1"/>
    </source>
</evidence>
<gene>
    <name evidence="2" type="ORF">BKM63_18190</name>
</gene>